<sequence>MQIDGARVLVTGAGSGLGEATARGFHAAGAIVVVVDRDASAADRVAKDLGDRALAVAADAASEEDMTAAVAAGRDRGPLRAVVACAGGGSGPARTLDRSGTPHSLEAFERTVRNNLVTAFNTVRLAAAEMATQEPVDADGQRGAIVVTASIAGYEGQIGQVAYGSAKAGIIGMTLITARDLAAVGVRVNCIAPGLLDTPAWGPAESDFKTAFAKTVPFPKRFGAPPEFAAAARHLVENDYVNGHVLRLDGAVRFAPR</sequence>
<dbReference type="Pfam" id="PF00106">
    <property type="entry name" value="adh_short"/>
    <property type="match status" value="1"/>
</dbReference>
<dbReference type="PANTHER" id="PTHR43658">
    <property type="entry name" value="SHORT-CHAIN DEHYDROGENASE/REDUCTASE"/>
    <property type="match status" value="1"/>
</dbReference>
<keyword evidence="2" id="KW-0560">Oxidoreductase</keyword>
<protein>
    <submittedName>
        <fullName evidence="3">SDR family NAD(P)-dependent oxidoreductase</fullName>
    </submittedName>
</protein>
<dbReference type="InterPro" id="IPR002347">
    <property type="entry name" value="SDR_fam"/>
</dbReference>
<evidence type="ECO:0000313" key="3">
    <source>
        <dbReference type="EMBL" id="GAA3392710.1"/>
    </source>
</evidence>
<reference evidence="4" key="1">
    <citation type="journal article" date="2019" name="Int. J. Syst. Evol. Microbiol.">
        <title>The Global Catalogue of Microorganisms (GCM) 10K type strain sequencing project: providing services to taxonomists for standard genome sequencing and annotation.</title>
        <authorList>
            <consortium name="The Broad Institute Genomics Platform"/>
            <consortium name="The Broad Institute Genome Sequencing Center for Infectious Disease"/>
            <person name="Wu L."/>
            <person name="Ma J."/>
        </authorList>
    </citation>
    <scope>NUCLEOTIDE SEQUENCE [LARGE SCALE GENOMIC DNA]</scope>
    <source>
        <strain evidence="4">JCM 9458</strain>
    </source>
</reference>
<name>A0ABP6T445_9ACTN</name>
<dbReference type="RefSeq" id="WP_345731169.1">
    <property type="nucleotide sequence ID" value="NZ_BAAAYN010000038.1"/>
</dbReference>
<comment type="similarity">
    <text evidence="1">Belongs to the short-chain dehydrogenases/reductases (SDR) family.</text>
</comment>
<organism evidence="3 4">
    <name type="scientific">Cryptosporangium minutisporangium</name>
    <dbReference type="NCBI Taxonomy" id="113569"/>
    <lineage>
        <taxon>Bacteria</taxon>
        <taxon>Bacillati</taxon>
        <taxon>Actinomycetota</taxon>
        <taxon>Actinomycetes</taxon>
        <taxon>Cryptosporangiales</taxon>
        <taxon>Cryptosporangiaceae</taxon>
        <taxon>Cryptosporangium</taxon>
    </lineage>
</organism>
<evidence type="ECO:0000313" key="4">
    <source>
        <dbReference type="Proteomes" id="UP001501676"/>
    </source>
</evidence>
<dbReference type="PROSITE" id="PS00061">
    <property type="entry name" value="ADH_SHORT"/>
    <property type="match status" value="1"/>
</dbReference>
<dbReference type="PRINTS" id="PR00081">
    <property type="entry name" value="GDHRDH"/>
</dbReference>
<dbReference type="InterPro" id="IPR020904">
    <property type="entry name" value="Sc_DH/Rdtase_CS"/>
</dbReference>
<dbReference type="Gene3D" id="3.40.50.720">
    <property type="entry name" value="NAD(P)-binding Rossmann-like Domain"/>
    <property type="match status" value="1"/>
</dbReference>
<comment type="caution">
    <text evidence="3">The sequence shown here is derived from an EMBL/GenBank/DDBJ whole genome shotgun (WGS) entry which is preliminary data.</text>
</comment>
<evidence type="ECO:0000256" key="2">
    <source>
        <dbReference type="ARBA" id="ARBA00023002"/>
    </source>
</evidence>
<accession>A0ABP6T445</accession>
<dbReference type="PANTHER" id="PTHR43658:SF8">
    <property type="entry name" value="17-BETA-HYDROXYSTEROID DEHYDROGENASE 14-RELATED"/>
    <property type="match status" value="1"/>
</dbReference>
<gene>
    <name evidence="3" type="ORF">GCM10020369_55470</name>
</gene>
<proteinExistence type="inferred from homology"/>
<dbReference type="InterPro" id="IPR036291">
    <property type="entry name" value="NAD(P)-bd_dom_sf"/>
</dbReference>
<dbReference type="Proteomes" id="UP001501676">
    <property type="component" value="Unassembled WGS sequence"/>
</dbReference>
<evidence type="ECO:0000256" key="1">
    <source>
        <dbReference type="ARBA" id="ARBA00006484"/>
    </source>
</evidence>
<dbReference type="EMBL" id="BAAAYN010000038">
    <property type="protein sequence ID" value="GAA3392710.1"/>
    <property type="molecule type" value="Genomic_DNA"/>
</dbReference>
<dbReference type="SUPFAM" id="SSF51735">
    <property type="entry name" value="NAD(P)-binding Rossmann-fold domains"/>
    <property type="match status" value="1"/>
</dbReference>
<keyword evidence="4" id="KW-1185">Reference proteome</keyword>